<dbReference type="RefSeq" id="WP_249026182.1">
    <property type="nucleotide sequence ID" value="NZ_LQPD01000112.1"/>
</dbReference>
<name>A0ABQ1BLS8_9MYCO</name>
<reference evidence="1 2" key="1">
    <citation type="journal article" date="2019" name="Emerg. Microbes Infect.">
        <title>Comprehensive subspecies identification of 175 nontuberculous mycobacteria species based on 7547 genomic profiles.</title>
        <authorList>
            <person name="Matsumoto Y."/>
            <person name="Kinjo T."/>
            <person name="Motooka D."/>
            <person name="Nabeya D."/>
            <person name="Jung N."/>
            <person name="Uechi K."/>
            <person name="Horii T."/>
            <person name="Iida T."/>
            <person name="Fujita J."/>
            <person name="Nakamura S."/>
        </authorList>
    </citation>
    <scope>NUCLEOTIDE SEQUENCE [LARGE SCALE GENOMIC DNA]</scope>
    <source>
        <strain evidence="1 2">JCM 13573</strain>
    </source>
</reference>
<proteinExistence type="predicted"/>
<sequence>MDNYRLVDNRLAHMDQVSFLGVRALGYGTLAQVVWIYNRPADLEGLRRFHRNLGRSLLGRRIERSPLPFARDRWVASPGPADLEIAETPRPRTAVNEWAYERACLPIDPEVGPGWHLGVLPIEGGGTAVSLVASHTLVDGLAVCQVIADAAQGRTYDLGYPSPGSRTRPRAILEDARQTLASTPELARAVATMVRLARQGRQELASSIAAAPPPPGARRDDPAVVPTLAAFVDLAEWDDCAKRLGGTSNSLFAGFAARLGVRMGRRLDDGSVTLAFPVGERKDGDTRGNALTFASITVDPTNAAVDLGEIRGKLKRALTELSAEANEMLGSLPLAAMTPKWVARRLVGVGLGNAGLPIGCSNLGQLDPATVRPDGTEADYVYGRLIEPGITRAALERMGGQLFVASGRTPDKVFVTVIAYRPGRPNSPEELREAVFKTFAEFGLKAEIDC</sequence>
<keyword evidence="2" id="KW-1185">Reference proteome</keyword>
<protein>
    <recommendedName>
        <fullName evidence="3">Diacylglycerol O-acyltransferase</fullName>
    </recommendedName>
</protein>
<evidence type="ECO:0000313" key="1">
    <source>
        <dbReference type="EMBL" id="GFG64687.1"/>
    </source>
</evidence>
<evidence type="ECO:0000313" key="2">
    <source>
        <dbReference type="Proteomes" id="UP000465306"/>
    </source>
</evidence>
<comment type="caution">
    <text evidence="1">The sequence shown here is derived from an EMBL/GenBank/DDBJ whole genome shotgun (WGS) entry which is preliminary data.</text>
</comment>
<dbReference type="Proteomes" id="UP000465306">
    <property type="component" value="Unassembled WGS sequence"/>
</dbReference>
<evidence type="ECO:0008006" key="3">
    <source>
        <dbReference type="Google" id="ProtNLM"/>
    </source>
</evidence>
<dbReference type="SUPFAM" id="SSF52777">
    <property type="entry name" value="CoA-dependent acyltransferases"/>
    <property type="match status" value="1"/>
</dbReference>
<organism evidence="1 2">
    <name type="scientific">Mycobacterium kubicae</name>
    <dbReference type="NCBI Taxonomy" id="120959"/>
    <lineage>
        <taxon>Bacteria</taxon>
        <taxon>Bacillati</taxon>
        <taxon>Actinomycetota</taxon>
        <taxon>Actinomycetes</taxon>
        <taxon>Mycobacteriales</taxon>
        <taxon>Mycobacteriaceae</taxon>
        <taxon>Mycobacterium</taxon>
        <taxon>Mycobacterium simiae complex</taxon>
    </lineage>
</organism>
<accession>A0ABQ1BLS8</accession>
<gene>
    <name evidence="1" type="ORF">MKUB_21770</name>
</gene>
<dbReference type="EMBL" id="BLKU01000003">
    <property type="protein sequence ID" value="GFG64687.1"/>
    <property type="molecule type" value="Genomic_DNA"/>
</dbReference>